<evidence type="ECO:0000256" key="1">
    <source>
        <dbReference type="SAM" id="Coils"/>
    </source>
</evidence>
<organism evidence="2 3">
    <name type="scientific">Rufibacter hautae</name>
    <dbReference type="NCBI Taxonomy" id="2595005"/>
    <lineage>
        <taxon>Bacteria</taxon>
        <taxon>Pseudomonadati</taxon>
        <taxon>Bacteroidota</taxon>
        <taxon>Cytophagia</taxon>
        <taxon>Cytophagales</taxon>
        <taxon>Hymenobacteraceae</taxon>
        <taxon>Rufibacter</taxon>
    </lineage>
</organism>
<proteinExistence type="predicted"/>
<feature type="coiled-coil region" evidence="1">
    <location>
        <begin position="164"/>
        <end position="244"/>
    </location>
</feature>
<sequence>MVFIGMAPVALAQGPRIEEAEMVVNGISRKGQRATLQLDREVVERAWKIYLKDQSGTRVSGVPVWPFSKAKAPKGIYTIEKGKIDTISSSPVNIVSKVEGGQDSTTVWWSLEVGGKNLNQGDTPKEWERTAGLLQQFARNLYLEDVQSEVDYAEDVVVYSKAEAERMARSASKIQAKIDKKQEEKRTMEAALASKTKELERLNQDMQENLNRQEIALAAKERELDEMNKKLQRWLIRQEVAQQEMEIMRQTVEVVKAKISRMI</sequence>
<dbReference type="EMBL" id="VKKY01000002">
    <property type="protein sequence ID" value="KAA3437737.1"/>
    <property type="molecule type" value="Genomic_DNA"/>
</dbReference>
<evidence type="ECO:0000313" key="2">
    <source>
        <dbReference type="EMBL" id="KAA3437737.1"/>
    </source>
</evidence>
<dbReference type="RefSeq" id="WP_149090801.1">
    <property type="nucleotide sequence ID" value="NZ_VKKY01000002.1"/>
</dbReference>
<dbReference type="OrthoDB" id="893116at2"/>
<evidence type="ECO:0000313" key="3">
    <source>
        <dbReference type="Proteomes" id="UP000324133"/>
    </source>
</evidence>
<keyword evidence="1" id="KW-0175">Coiled coil</keyword>
<comment type="caution">
    <text evidence="2">The sequence shown here is derived from an EMBL/GenBank/DDBJ whole genome shotgun (WGS) entry which is preliminary data.</text>
</comment>
<dbReference type="AlphaFoldDB" id="A0A5B6TB86"/>
<gene>
    <name evidence="2" type="ORF">FOA19_10570</name>
</gene>
<dbReference type="Proteomes" id="UP000324133">
    <property type="component" value="Unassembled WGS sequence"/>
</dbReference>
<keyword evidence="3" id="KW-1185">Reference proteome</keyword>
<name>A0A5B6TB86_9BACT</name>
<evidence type="ECO:0008006" key="4">
    <source>
        <dbReference type="Google" id="ProtNLM"/>
    </source>
</evidence>
<accession>A0A5B6TB86</accession>
<protein>
    <recommendedName>
        <fullName evidence="4">DNA repair ATPase</fullName>
    </recommendedName>
</protein>
<reference evidence="2 3" key="1">
    <citation type="submission" date="2019-07" db="EMBL/GenBank/DDBJ databases">
        <title>Rufibacter sp. nov., isolated from lake sediment.</title>
        <authorList>
            <person name="Qu J.-H."/>
        </authorList>
    </citation>
    <scope>NUCLEOTIDE SEQUENCE [LARGE SCALE GENOMIC DNA]</scope>
    <source>
        <strain evidence="2 3">NBS58-1</strain>
    </source>
</reference>